<protein>
    <recommendedName>
        <fullName evidence="4">DUF4062 domain-containing protein</fullName>
    </recommendedName>
</protein>
<dbReference type="Proteomes" id="UP001595741">
    <property type="component" value="Unassembled WGS sequence"/>
</dbReference>
<organism evidence="2 3">
    <name type="scientific">Vogesella facilis</name>
    <dbReference type="NCBI Taxonomy" id="1655232"/>
    <lineage>
        <taxon>Bacteria</taxon>
        <taxon>Pseudomonadati</taxon>
        <taxon>Pseudomonadota</taxon>
        <taxon>Betaproteobacteria</taxon>
        <taxon>Neisseriales</taxon>
        <taxon>Chromobacteriaceae</taxon>
        <taxon>Vogesella</taxon>
    </lineage>
</organism>
<accession>A0ABV7RDF3</accession>
<evidence type="ECO:0000313" key="2">
    <source>
        <dbReference type="EMBL" id="MFC3531427.1"/>
    </source>
</evidence>
<proteinExistence type="predicted"/>
<evidence type="ECO:0000256" key="1">
    <source>
        <dbReference type="SAM" id="MobiDB-lite"/>
    </source>
</evidence>
<feature type="compositionally biased region" description="Polar residues" evidence="1">
    <location>
        <begin position="418"/>
        <end position="432"/>
    </location>
</feature>
<feature type="region of interest" description="Disordered" evidence="1">
    <location>
        <begin position="414"/>
        <end position="442"/>
    </location>
</feature>
<name>A0ABV7RDF3_9NEIS</name>
<evidence type="ECO:0000313" key="3">
    <source>
        <dbReference type="Proteomes" id="UP001595741"/>
    </source>
</evidence>
<comment type="caution">
    <text evidence="2">The sequence shown here is derived from an EMBL/GenBank/DDBJ whole genome shotgun (WGS) entry which is preliminary data.</text>
</comment>
<evidence type="ECO:0008006" key="4">
    <source>
        <dbReference type="Google" id="ProtNLM"/>
    </source>
</evidence>
<dbReference type="EMBL" id="JBHRXN010000010">
    <property type="protein sequence ID" value="MFC3531427.1"/>
    <property type="molecule type" value="Genomic_DNA"/>
</dbReference>
<reference evidence="3" key="1">
    <citation type="journal article" date="2019" name="Int. J. Syst. Evol. Microbiol.">
        <title>The Global Catalogue of Microorganisms (GCM) 10K type strain sequencing project: providing services to taxonomists for standard genome sequencing and annotation.</title>
        <authorList>
            <consortium name="The Broad Institute Genomics Platform"/>
            <consortium name="The Broad Institute Genome Sequencing Center for Infectious Disease"/>
            <person name="Wu L."/>
            <person name="Ma J."/>
        </authorList>
    </citation>
    <scope>NUCLEOTIDE SEQUENCE [LARGE SCALE GENOMIC DNA]</scope>
    <source>
        <strain evidence="3">KCTC 42742</strain>
    </source>
</reference>
<keyword evidence="3" id="KW-1185">Reference proteome</keyword>
<gene>
    <name evidence="2" type="ORF">ACFOLG_04450</name>
</gene>
<dbReference type="RefSeq" id="WP_386088834.1">
    <property type="nucleotide sequence ID" value="NZ_JBHRXN010000010.1"/>
</dbReference>
<sequence length="442" mass="49944">MAYEAKVFRVLIASPSDVDEEREIAVKTIQEWNDLNSPERRIVMLPLRWETHSAPEYGTRPQEIINRQIVDHCDILIGIFWTRIGSPTGVSDSGTLEEIERVAGQGRTVMLYFSQIKKDPNSIEIEQLQKLREFKEKTFPKALIESFSSQIEFRDKLAKQIEIQLRTLIATEKHTTSNLTGDISSAISLEFCDSKTGETLGQTISLEATNIISHGIDAIPDYGKVEHDSSENDSWSLSSFMNRDNKNYYREYVEFLVKSALLRPVSFSLKNNGLIGARDIFIDMKISSDIHDIQIGTNVDFNINPPQTHSGMGGLSFYDNIQMNTGDESFAVESVTDQWNATFETRALQPQRTVRSKHRMVIGATTSGTIEIEAKIYADILPKPITQRLKILMEIKQANVTAIELLEKNGISPIDTKIPNSNKTRSKISSRGYSRIVTHPKK</sequence>